<protein>
    <recommendedName>
        <fullName evidence="3">F-box domain-containing protein</fullName>
    </recommendedName>
</protein>
<evidence type="ECO:0008006" key="3">
    <source>
        <dbReference type="Google" id="ProtNLM"/>
    </source>
</evidence>
<gene>
    <name evidence="1" type="ORF">FBEOM_6608</name>
</gene>
<evidence type="ECO:0000313" key="2">
    <source>
        <dbReference type="Proteomes" id="UP000730481"/>
    </source>
</evidence>
<dbReference type="EMBL" id="PVQB02000284">
    <property type="protein sequence ID" value="KAF4339487.1"/>
    <property type="molecule type" value="Genomic_DNA"/>
</dbReference>
<name>A0A9P5AKE9_9HYPO</name>
<dbReference type="Proteomes" id="UP000730481">
    <property type="component" value="Unassembled WGS sequence"/>
</dbReference>
<dbReference type="OrthoDB" id="5097462at2759"/>
<keyword evidence="2" id="KW-1185">Reference proteome</keyword>
<sequence length="405" mass="46515">METEPPEEATVAVARLAVTPASLSVLEQMPTEILCMIGSHLYFLEIKVASLASKHLRSVFLRRVFKNIRISGDLTHLAYQFRTLLRGESRPLMDHILSSTNYATICFKDSSLYQRSNDSHLWANRIAVVSEFIFKISPLKVIAFDFKISGQEARTEVSNAHLETVLGSHLRNTPKWNGPRTVAFTGPRNFIIYSALLSQFAPNSVEAICLPAGCQQRHRKVVQAKFPSLKGLKVNTNEMEHTMLHSIRRRRLLGLESLVLERPGADYEETLRDLKYLPKFSNRMDDAISALKAMPRLRRFAFRFDADWVSPEFARRWESPVEEEAPSTNTKDDEERHWLTDDQKDVWFSKIITRILDGVPHLAEVCVRSYWMSYRGIKTEGVLRVRGFRDKDPGENSRFPHVLLD</sequence>
<accession>A0A9P5AKE9</accession>
<comment type="caution">
    <text evidence="1">The sequence shown here is derived from an EMBL/GenBank/DDBJ whole genome shotgun (WGS) entry which is preliminary data.</text>
</comment>
<dbReference type="AlphaFoldDB" id="A0A9P5AKE9"/>
<evidence type="ECO:0000313" key="1">
    <source>
        <dbReference type="EMBL" id="KAF4339487.1"/>
    </source>
</evidence>
<proteinExistence type="predicted"/>
<reference evidence="1" key="2">
    <citation type="submission" date="2020-02" db="EMBL/GenBank/DDBJ databases">
        <title>Identification and distribution of gene clusters putatively required for synthesis of sphingolipid metabolism inhibitors in phylogenetically diverse species of the filamentous fungus Fusarium.</title>
        <authorList>
            <person name="Kim H.-S."/>
            <person name="Busman M."/>
            <person name="Brown D.W."/>
            <person name="Divon H."/>
            <person name="Uhlig S."/>
            <person name="Proctor R.H."/>
        </authorList>
    </citation>
    <scope>NUCLEOTIDE SEQUENCE</scope>
    <source>
        <strain evidence="1">NRRL 25174</strain>
    </source>
</reference>
<reference evidence="1" key="1">
    <citation type="journal article" date="2017" name="Mycologia">
        <title>Fusarium algeriense, sp. nov., a novel toxigenic crown rot pathogen of durum wheat from Algeria is nested in the Fusarium burgessii species complex.</title>
        <authorList>
            <person name="Laraba I."/>
            <person name="Keddad A."/>
            <person name="Boureghda H."/>
            <person name="Abdallah N."/>
            <person name="Vaughan M.M."/>
            <person name="Proctor R.H."/>
            <person name="Busman M."/>
            <person name="O'Donnell K."/>
        </authorList>
    </citation>
    <scope>NUCLEOTIDE SEQUENCE</scope>
    <source>
        <strain evidence="1">NRRL 25174</strain>
    </source>
</reference>
<organism evidence="1 2">
    <name type="scientific">Fusarium beomiforme</name>
    <dbReference type="NCBI Taxonomy" id="44412"/>
    <lineage>
        <taxon>Eukaryota</taxon>
        <taxon>Fungi</taxon>
        <taxon>Dikarya</taxon>
        <taxon>Ascomycota</taxon>
        <taxon>Pezizomycotina</taxon>
        <taxon>Sordariomycetes</taxon>
        <taxon>Hypocreomycetidae</taxon>
        <taxon>Hypocreales</taxon>
        <taxon>Nectriaceae</taxon>
        <taxon>Fusarium</taxon>
        <taxon>Fusarium burgessii species complex</taxon>
    </lineage>
</organism>